<keyword evidence="8" id="KW-0732">Signal</keyword>
<dbReference type="GO" id="GO:0016740">
    <property type="term" value="F:transferase activity"/>
    <property type="evidence" value="ECO:0007669"/>
    <property type="project" value="UniProtKB-KW"/>
</dbReference>
<dbReference type="GO" id="GO:0071972">
    <property type="term" value="F:peptidoglycan L,D-transpeptidase activity"/>
    <property type="evidence" value="ECO:0007669"/>
    <property type="project" value="TreeGrafter"/>
</dbReference>
<keyword evidence="5 6" id="KW-0961">Cell wall biogenesis/degradation</keyword>
<feature type="chain" id="PRO_5015170722" evidence="8">
    <location>
        <begin position="36"/>
        <end position="269"/>
    </location>
</feature>
<dbReference type="EMBL" id="PYGA01000022">
    <property type="protein sequence ID" value="PSK90514.1"/>
    <property type="molecule type" value="Genomic_DNA"/>
</dbReference>
<dbReference type="GO" id="GO:0005576">
    <property type="term" value="C:extracellular region"/>
    <property type="evidence" value="ECO:0007669"/>
    <property type="project" value="TreeGrafter"/>
</dbReference>
<dbReference type="Gene3D" id="1.10.101.10">
    <property type="entry name" value="PGBD-like superfamily/PGBD"/>
    <property type="match status" value="1"/>
</dbReference>
<evidence type="ECO:0000256" key="1">
    <source>
        <dbReference type="ARBA" id="ARBA00004752"/>
    </source>
</evidence>
<dbReference type="OrthoDB" id="9810670at2"/>
<gene>
    <name evidence="10" type="ORF">CLV63_12248</name>
</gene>
<dbReference type="InterPro" id="IPR005490">
    <property type="entry name" value="LD_TPept_cat_dom"/>
</dbReference>
<dbReference type="InterPro" id="IPR038063">
    <property type="entry name" value="Transpep_catalytic_dom"/>
</dbReference>
<dbReference type="InterPro" id="IPR050979">
    <property type="entry name" value="LD-transpeptidase"/>
</dbReference>
<dbReference type="PANTHER" id="PTHR30582:SF2">
    <property type="entry name" value="L,D-TRANSPEPTIDASE YCIB-RELATED"/>
    <property type="match status" value="1"/>
</dbReference>
<dbReference type="Proteomes" id="UP000240542">
    <property type="component" value="Unassembled WGS sequence"/>
</dbReference>
<evidence type="ECO:0000256" key="8">
    <source>
        <dbReference type="SAM" id="SignalP"/>
    </source>
</evidence>
<dbReference type="PROSITE" id="PS52029">
    <property type="entry name" value="LD_TPASE"/>
    <property type="match status" value="1"/>
</dbReference>
<evidence type="ECO:0000313" key="11">
    <source>
        <dbReference type="Proteomes" id="UP000240542"/>
    </source>
</evidence>
<evidence type="ECO:0000313" key="10">
    <source>
        <dbReference type="EMBL" id="PSK90514.1"/>
    </source>
</evidence>
<dbReference type="GO" id="GO:0071555">
    <property type="term" value="P:cell wall organization"/>
    <property type="evidence" value="ECO:0007669"/>
    <property type="project" value="UniProtKB-UniRule"/>
</dbReference>
<keyword evidence="2" id="KW-0808">Transferase</keyword>
<dbReference type="PANTHER" id="PTHR30582">
    <property type="entry name" value="L,D-TRANSPEPTIDASE"/>
    <property type="match status" value="1"/>
</dbReference>
<dbReference type="CDD" id="cd16913">
    <property type="entry name" value="YkuD_like"/>
    <property type="match status" value="1"/>
</dbReference>
<dbReference type="Pfam" id="PF01471">
    <property type="entry name" value="PG_binding_1"/>
    <property type="match status" value="1"/>
</dbReference>
<dbReference type="RefSeq" id="WP_106585806.1">
    <property type="nucleotide sequence ID" value="NZ_PYGA01000022.1"/>
</dbReference>
<keyword evidence="4 6" id="KW-0573">Peptidoglycan synthesis</keyword>
<organism evidence="10 11">
    <name type="scientific">Murinocardiopsis flavida</name>
    <dbReference type="NCBI Taxonomy" id="645275"/>
    <lineage>
        <taxon>Bacteria</taxon>
        <taxon>Bacillati</taxon>
        <taxon>Actinomycetota</taxon>
        <taxon>Actinomycetes</taxon>
        <taxon>Streptosporangiales</taxon>
        <taxon>Nocardiopsidaceae</taxon>
        <taxon>Murinocardiopsis</taxon>
    </lineage>
</organism>
<dbReference type="GO" id="GO:0008360">
    <property type="term" value="P:regulation of cell shape"/>
    <property type="evidence" value="ECO:0007669"/>
    <property type="project" value="UniProtKB-UniRule"/>
</dbReference>
<comment type="caution">
    <text evidence="10">The sequence shown here is derived from an EMBL/GenBank/DDBJ whole genome shotgun (WGS) entry which is preliminary data.</text>
</comment>
<feature type="active site" description="Nucleophile" evidence="6">
    <location>
        <position position="243"/>
    </location>
</feature>
<dbReference type="SUPFAM" id="SSF47090">
    <property type="entry name" value="PGBD-like"/>
    <property type="match status" value="1"/>
</dbReference>
<feature type="signal peptide" evidence="8">
    <location>
        <begin position="1"/>
        <end position="35"/>
    </location>
</feature>
<feature type="active site" description="Proton donor/acceptor" evidence="6">
    <location>
        <position position="229"/>
    </location>
</feature>
<dbReference type="GO" id="GO:0018104">
    <property type="term" value="P:peptidoglycan-protein cross-linking"/>
    <property type="evidence" value="ECO:0007669"/>
    <property type="project" value="TreeGrafter"/>
</dbReference>
<feature type="domain" description="L,D-TPase catalytic" evidence="9">
    <location>
        <begin position="150"/>
        <end position="269"/>
    </location>
</feature>
<reference evidence="10 11" key="1">
    <citation type="submission" date="2018-03" db="EMBL/GenBank/DDBJ databases">
        <title>Genomic Encyclopedia of Archaeal and Bacterial Type Strains, Phase II (KMG-II): from individual species to whole genera.</title>
        <authorList>
            <person name="Goeker M."/>
        </authorList>
    </citation>
    <scope>NUCLEOTIDE SEQUENCE [LARGE SCALE GENOMIC DNA]</scope>
    <source>
        <strain evidence="10 11">DSM 45312</strain>
    </source>
</reference>
<name>A0A2P8CZX7_9ACTN</name>
<dbReference type="AlphaFoldDB" id="A0A2P8CZX7"/>
<protein>
    <submittedName>
        <fullName evidence="10">Peptidoglycan hydrolase-like protein with peptidoglycan-binding domain</fullName>
    </submittedName>
</protein>
<dbReference type="Pfam" id="PF03734">
    <property type="entry name" value="YkuD"/>
    <property type="match status" value="1"/>
</dbReference>
<accession>A0A2P8CZX7</accession>
<sequence length="269" mass="28169">MHIPAHGSRGRRAARTAVVALSALAVTGGGTVAHAAAVPASPAYSAPYTNGAVDARPAANDPTGVPATISKKGLLSQGDSGPKVKALQSRLLKLGYWIDSADGEFGGNTKQAVYAVQKAAGLGRDGVVGPQTQAALDKGVRPKATSTKGRVIEIDLKRQLLLVVDNGKVRQILSTSTGSGKPYTQDGKKHTATTPKGDYKVFRGVDKWDPGPLGKLYRPKYFNGGIAVHGYGSVPPYPASHGCARVSLAAMDWLWKDGRMSYGTIVRVR</sequence>
<evidence type="ECO:0000256" key="7">
    <source>
        <dbReference type="SAM" id="MobiDB-lite"/>
    </source>
</evidence>
<evidence type="ECO:0000256" key="6">
    <source>
        <dbReference type="PROSITE-ProRule" id="PRU01373"/>
    </source>
</evidence>
<comment type="pathway">
    <text evidence="1 6">Cell wall biogenesis; peptidoglycan biosynthesis.</text>
</comment>
<dbReference type="InterPro" id="IPR002477">
    <property type="entry name" value="Peptidoglycan-bd-like"/>
</dbReference>
<dbReference type="InterPro" id="IPR036366">
    <property type="entry name" value="PGBDSf"/>
</dbReference>
<dbReference type="SUPFAM" id="SSF141523">
    <property type="entry name" value="L,D-transpeptidase catalytic domain-like"/>
    <property type="match status" value="1"/>
</dbReference>
<evidence type="ECO:0000256" key="4">
    <source>
        <dbReference type="ARBA" id="ARBA00022984"/>
    </source>
</evidence>
<keyword evidence="10" id="KW-0378">Hydrolase</keyword>
<proteinExistence type="predicted"/>
<evidence type="ECO:0000256" key="5">
    <source>
        <dbReference type="ARBA" id="ARBA00023316"/>
    </source>
</evidence>
<dbReference type="UniPathway" id="UPA00219"/>
<dbReference type="InterPro" id="IPR036365">
    <property type="entry name" value="PGBD-like_sf"/>
</dbReference>
<keyword evidence="3 6" id="KW-0133">Cell shape</keyword>
<dbReference type="Gene3D" id="2.40.440.10">
    <property type="entry name" value="L,D-transpeptidase catalytic domain-like"/>
    <property type="match status" value="1"/>
</dbReference>
<keyword evidence="11" id="KW-1185">Reference proteome</keyword>
<evidence type="ECO:0000256" key="2">
    <source>
        <dbReference type="ARBA" id="ARBA00022679"/>
    </source>
</evidence>
<evidence type="ECO:0000259" key="9">
    <source>
        <dbReference type="PROSITE" id="PS52029"/>
    </source>
</evidence>
<evidence type="ECO:0000256" key="3">
    <source>
        <dbReference type="ARBA" id="ARBA00022960"/>
    </source>
</evidence>
<feature type="region of interest" description="Disordered" evidence="7">
    <location>
        <begin position="175"/>
        <end position="195"/>
    </location>
</feature>